<dbReference type="PROSITE" id="PS51257">
    <property type="entry name" value="PROKAR_LIPOPROTEIN"/>
    <property type="match status" value="1"/>
</dbReference>
<keyword evidence="6" id="KW-1003">Cell membrane</keyword>
<feature type="modified residue" description="FMN phosphoryl threonine" evidence="6">
    <location>
        <position position="174"/>
    </location>
</feature>
<keyword evidence="9" id="KW-1185">Reference proteome</keyword>
<dbReference type="GO" id="GO:0005886">
    <property type="term" value="C:plasma membrane"/>
    <property type="evidence" value="ECO:0007669"/>
    <property type="project" value="UniProtKB-SubCell"/>
</dbReference>
<dbReference type="InParanoid" id="F5YEF0"/>
<comment type="cofactor">
    <cofactor evidence="6">
        <name>FMN</name>
        <dbReference type="ChEBI" id="CHEBI:58210"/>
    </cofactor>
</comment>
<dbReference type="HOGENOM" id="CLU_077882_2_0_12"/>
<dbReference type="GO" id="GO:0022900">
    <property type="term" value="P:electron transport chain"/>
    <property type="evidence" value="ECO:0007669"/>
    <property type="project" value="UniProtKB-UniRule"/>
</dbReference>
<comment type="similarity">
    <text evidence="6">Belongs to the RnfG family.</text>
</comment>
<comment type="function">
    <text evidence="6">Part of a membrane-bound complex that couples electron transfer with translocation of ions across the membrane.</text>
</comment>
<keyword evidence="5 6" id="KW-0249">Electron transport</keyword>
<keyword evidence="6" id="KW-0472">Membrane</keyword>
<keyword evidence="1 6" id="KW-0813">Transport</keyword>
<dbReference type="PANTHER" id="PTHR36118:SF1">
    <property type="entry name" value="ION-TRANSLOCATING OXIDOREDUCTASE COMPLEX SUBUNIT G"/>
    <property type="match status" value="1"/>
</dbReference>
<dbReference type="GO" id="GO:0010181">
    <property type="term" value="F:FMN binding"/>
    <property type="evidence" value="ECO:0007669"/>
    <property type="project" value="InterPro"/>
</dbReference>
<dbReference type="HAMAP" id="MF_00479">
    <property type="entry name" value="RsxG_RnfG"/>
    <property type="match status" value="1"/>
</dbReference>
<organism evidence="8 9">
    <name type="scientific">Leadbettera azotonutricia (strain ATCC BAA-888 / DSM 13862 / ZAS-9)</name>
    <name type="common">Treponema azotonutricium</name>
    <dbReference type="NCBI Taxonomy" id="545695"/>
    <lineage>
        <taxon>Bacteria</taxon>
        <taxon>Pseudomonadati</taxon>
        <taxon>Spirochaetota</taxon>
        <taxon>Spirochaetia</taxon>
        <taxon>Spirochaetales</taxon>
        <taxon>Breznakiellaceae</taxon>
        <taxon>Leadbettera</taxon>
    </lineage>
</organism>
<accession>F5YEF0</accession>
<dbReference type="PANTHER" id="PTHR36118">
    <property type="entry name" value="ION-TRANSLOCATING OXIDOREDUCTASE COMPLEX SUBUNIT G"/>
    <property type="match status" value="1"/>
</dbReference>
<comment type="subunit">
    <text evidence="6">The complex is composed of six subunits: RnfA, RnfB, RnfC, RnfD, RnfE and RnfG.</text>
</comment>
<evidence type="ECO:0000256" key="3">
    <source>
        <dbReference type="ARBA" id="ARBA00022630"/>
    </source>
</evidence>
<dbReference type="KEGG" id="taz:TREAZ_2620"/>
<dbReference type="NCBIfam" id="TIGR01947">
    <property type="entry name" value="rnfG"/>
    <property type="match status" value="1"/>
</dbReference>
<keyword evidence="6" id="KW-1133">Transmembrane helix</keyword>
<evidence type="ECO:0000256" key="5">
    <source>
        <dbReference type="ARBA" id="ARBA00022982"/>
    </source>
</evidence>
<reference evidence="8 9" key="2">
    <citation type="journal article" date="2011" name="ISME J.">
        <title>RNA-seq reveals cooperative metabolic interactions between two termite-gut spirochete species in co-culture.</title>
        <authorList>
            <person name="Rosenthal A.Z."/>
            <person name="Matson E.G."/>
            <person name="Eldar A."/>
            <person name="Leadbetter J.R."/>
        </authorList>
    </citation>
    <scope>NUCLEOTIDE SEQUENCE [LARGE SCALE GENOMIC DNA]</scope>
    <source>
        <strain evidence="9">ATCC BAA-888 / DSM 13862 / ZAS-9</strain>
    </source>
</reference>
<reference evidence="9" key="1">
    <citation type="submission" date="2009-12" db="EMBL/GenBank/DDBJ databases">
        <title>Complete sequence of Treponema azotonutricium strain ZAS-9.</title>
        <authorList>
            <person name="Tetu S.G."/>
            <person name="Matson E."/>
            <person name="Ren Q."/>
            <person name="Seshadri R."/>
            <person name="Elbourne L."/>
            <person name="Hassan K.A."/>
            <person name="Durkin A."/>
            <person name="Radune D."/>
            <person name="Mohamoud Y."/>
            <person name="Shay R."/>
            <person name="Jin S."/>
            <person name="Zhang X."/>
            <person name="Lucey K."/>
            <person name="Ballor N.R."/>
            <person name="Ottesen E."/>
            <person name="Rosenthal R."/>
            <person name="Allen A."/>
            <person name="Leadbetter J.R."/>
            <person name="Paulsen I.T."/>
        </authorList>
    </citation>
    <scope>NUCLEOTIDE SEQUENCE [LARGE SCALE GENOMIC DNA]</scope>
    <source>
        <strain evidence="9">ATCC BAA-888 / DSM 13862 / ZAS-9</strain>
    </source>
</reference>
<dbReference type="RefSeq" id="WP_015712911.1">
    <property type="nucleotide sequence ID" value="NC_015577.1"/>
</dbReference>
<dbReference type="AlphaFoldDB" id="F5YEF0"/>
<dbReference type="OrthoDB" id="9811080at2"/>
<dbReference type="EMBL" id="CP001841">
    <property type="protein sequence ID" value="AEF81852.1"/>
    <property type="molecule type" value="Genomic_DNA"/>
</dbReference>
<evidence type="ECO:0000256" key="1">
    <source>
        <dbReference type="ARBA" id="ARBA00022448"/>
    </source>
</evidence>
<evidence type="ECO:0000313" key="8">
    <source>
        <dbReference type="EMBL" id="AEF81852.1"/>
    </source>
</evidence>
<name>F5YEF0_LEAAZ</name>
<keyword evidence="2 6" id="KW-0597">Phosphoprotein</keyword>
<keyword evidence="3 6" id="KW-0285">Flavoprotein</keyword>
<protein>
    <recommendedName>
        <fullName evidence="6">Ion-translocating oxidoreductase complex subunit G</fullName>
        <ecNumber evidence="6">7.-.-.-</ecNumber>
    </recommendedName>
    <alternativeName>
        <fullName evidence="6">Rnf electron transport complex subunit G</fullName>
    </alternativeName>
</protein>
<dbReference type="InterPro" id="IPR010209">
    <property type="entry name" value="Ion_transpt_RnfG/RsxG"/>
</dbReference>
<dbReference type="EC" id="7.-.-.-" evidence="6"/>
<keyword evidence="6" id="KW-1278">Translocase</keyword>
<dbReference type="STRING" id="545695.TREAZ_2620"/>
<evidence type="ECO:0000259" key="7">
    <source>
        <dbReference type="SMART" id="SM00900"/>
    </source>
</evidence>
<dbReference type="Proteomes" id="UP000009222">
    <property type="component" value="Chromosome"/>
</dbReference>
<comment type="subcellular location">
    <subcellularLocation>
        <location evidence="6">Cell inner membrane</location>
        <topology evidence="6">Single-pass membrane protein</topology>
    </subcellularLocation>
</comment>
<gene>
    <name evidence="6" type="primary">rnfG</name>
    <name evidence="8" type="ordered locus">TREAZ_2620</name>
</gene>
<dbReference type="Pfam" id="PF04205">
    <property type="entry name" value="FMN_bind"/>
    <property type="match status" value="1"/>
</dbReference>
<dbReference type="GO" id="GO:0009055">
    <property type="term" value="F:electron transfer activity"/>
    <property type="evidence" value="ECO:0007669"/>
    <property type="project" value="InterPro"/>
</dbReference>
<proteinExistence type="inferred from homology"/>
<dbReference type="SMART" id="SM00900">
    <property type="entry name" value="FMN_bind"/>
    <property type="match status" value="1"/>
</dbReference>
<evidence type="ECO:0000256" key="2">
    <source>
        <dbReference type="ARBA" id="ARBA00022553"/>
    </source>
</evidence>
<evidence type="ECO:0000256" key="6">
    <source>
        <dbReference type="HAMAP-Rule" id="MF_00479"/>
    </source>
</evidence>
<evidence type="ECO:0000313" key="9">
    <source>
        <dbReference type="Proteomes" id="UP000009222"/>
    </source>
</evidence>
<dbReference type="eggNOG" id="COG4659">
    <property type="taxonomic scope" value="Bacteria"/>
</dbReference>
<keyword evidence="6" id="KW-0997">Cell inner membrane</keyword>
<dbReference type="InterPro" id="IPR007329">
    <property type="entry name" value="FMN-bd"/>
</dbReference>
<sequence length="202" mass="20794">MKDILKLALTLMVFATVACVGLAFVYAGTEAQIRANQTAQLNIALKAVFGENSEFEEITNIPGSGDSAVAFTSAYRARKGNTVAGIALIAQDNGFSDVIQALVGIGSDGEITGVRILKDTDTPGLGANAASPGYFVDKPANQKTFYGQFTGMAADGGIKVTKDGGAVEAITAATITSRAVSLLVNVAGETGRKWLEAEGALK</sequence>
<evidence type="ECO:0000256" key="4">
    <source>
        <dbReference type="ARBA" id="ARBA00022643"/>
    </source>
</evidence>
<feature type="domain" description="FMN-binding" evidence="7">
    <location>
        <begin position="94"/>
        <end position="191"/>
    </location>
</feature>
<keyword evidence="4 6" id="KW-0288">FMN</keyword>
<dbReference type="PIRSF" id="PIRSF006091">
    <property type="entry name" value="E_trnsport_RnfG"/>
    <property type="match status" value="1"/>
</dbReference>
<keyword evidence="6" id="KW-0812">Transmembrane</keyword>